<dbReference type="PANTHER" id="PTHR43684">
    <property type="match status" value="1"/>
</dbReference>
<dbReference type="InterPro" id="IPR014748">
    <property type="entry name" value="Enoyl-CoA_hydra_C"/>
</dbReference>
<name>A0ABW3LJ79_9BACI</name>
<keyword evidence="3" id="KW-1185">Reference proteome</keyword>
<evidence type="ECO:0000313" key="2">
    <source>
        <dbReference type="EMBL" id="MFD1038401.1"/>
    </source>
</evidence>
<dbReference type="InterPro" id="IPR029045">
    <property type="entry name" value="ClpP/crotonase-like_dom_sf"/>
</dbReference>
<dbReference type="Proteomes" id="UP001597040">
    <property type="component" value="Unassembled WGS sequence"/>
</dbReference>
<proteinExistence type="inferred from homology"/>
<evidence type="ECO:0000313" key="3">
    <source>
        <dbReference type="Proteomes" id="UP001597040"/>
    </source>
</evidence>
<comment type="similarity">
    <text evidence="1">Belongs to the enoyl-CoA hydratase/isomerase family.</text>
</comment>
<evidence type="ECO:0000256" key="1">
    <source>
        <dbReference type="ARBA" id="ARBA00005254"/>
    </source>
</evidence>
<dbReference type="Gene3D" id="1.10.12.10">
    <property type="entry name" value="Lyase 2-enoyl-coa Hydratase, Chain A, domain 2"/>
    <property type="match status" value="1"/>
</dbReference>
<dbReference type="PANTHER" id="PTHR43684:SF4">
    <property type="entry name" value="ENOYL-COA HYDRATASE_ISOMERASE FAMILY PROTEIN (AFU_ORTHOLOGUE AFUA_1G01890)"/>
    <property type="match status" value="1"/>
</dbReference>
<dbReference type="InterPro" id="IPR051053">
    <property type="entry name" value="ECH/Chromodomain_protein"/>
</dbReference>
<dbReference type="CDD" id="cd06558">
    <property type="entry name" value="crotonase-like"/>
    <property type="match status" value="1"/>
</dbReference>
<dbReference type="Gene3D" id="3.90.226.10">
    <property type="entry name" value="2-enoyl-CoA Hydratase, Chain A, domain 1"/>
    <property type="match status" value="1"/>
</dbReference>
<accession>A0ABW3LJ79</accession>
<gene>
    <name evidence="2" type="ORF">ACFQ3N_08310</name>
</gene>
<sequence length="259" mass="28432">MSEPVYLNIEDKVATLMLNRPDHGNAIDLQTAKQLFEKTLKVHQDKRVKVVVLKAEGKNFSFGGDLRSFQEHGDHVGAHLRELTSYLHQAIILLAKMDKPIVGKINGVAAGAGLSLICLCDVVIAGESAKFTPSYTKVGLSPDGSCTYILPRLVGLRKAQDFLLLNPIWDAEKALNEGLITRKVSNASLDDEVETIVTSFLTGSKSANAKTKKLLQMSFLRELEEHLTLESDMISEQSGLRDGKEGVASFVEKRPPVFD</sequence>
<dbReference type="EMBL" id="JBHTKJ010000018">
    <property type="protein sequence ID" value="MFD1038401.1"/>
    <property type="molecule type" value="Genomic_DNA"/>
</dbReference>
<comment type="caution">
    <text evidence="2">The sequence shown here is derived from an EMBL/GenBank/DDBJ whole genome shotgun (WGS) entry which is preliminary data.</text>
</comment>
<dbReference type="Pfam" id="PF00378">
    <property type="entry name" value="ECH_1"/>
    <property type="match status" value="1"/>
</dbReference>
<dbReference type="RefSeq" id="WP_390361349.1">
    <property type="nucleotide sequence ID" value="NZ_JBHTKJ010000018.1"/>
</dbReference>
<organism evidence="2 3">
    <name type="scientific">Virgibacillus byunsanensis</name>
    <dbReference type="NCBI Taxonomy" id="570945"/>
    <lineage>
        <taxon>Bacteria</taxon>
        <taxon>Bacillati</taxon>
        <taxon>Bacillota</taxon>
        <taxon>Bacilli</taxon>
        <taxon>Bacillales</taxon>
        <taxon>Bacillaceae</taxon>
        <taxon>Virgibacillus</taxon>
    </lineage>
</organism>
<reference evidence="3" key="1">
    <citation type="journal article" date="2019" name="Int. J. Syst. Evol. Microbiol.">
        <title>The Global Catalogue of Microorganisms (GCM) 10K type strain sequencing project: providing services to taxonomists for standard genome sequencing and annotation.</title>
        <authorList>
            <consortium name="The Broad Institute Genomics Platform"/>
            <consortium name="The Broad Institute Genome Sequencing Center for Infectious Disease"/>
            <person name="Wu L."/>
            <person name="Ma J."/>
        </authorList>
    </citation>
    <scope>NUCLEOTIDE SEQUENCE [LARGE SCALE GENOMIC DNA]</scope>
    <source>
        <strain evidence="3">CCUG 56754</strain>
    </source>
</reference>
<dbReference type="InterPro" id="IPR001753">
    <property type="entry name" value="Enoyl-CoA_hydra/iso"/>
</dbReference>
<protein>
    <submittedName>
        <fullName evidence="2">Enoyl-CoA hydratase/isomerase family protein</fullName>
    </submittedName>
</protein>
<dbReference type="SUPFAM" id="SSF52096">
    <property type="entry name" value="ClpP/crotonase"/>
    <property type="match status" value="1"/>
</dbReference>